<evidence type="ECO:0000313" key="2">
    <source>
        <dbReference type="EMBL" id="GAA0938183.1"/>
    </source>
</evidence>
<name>A0ABP4AL57_9ACTN</name>
<reference evidence="3" key="1">
    <citation type="journal article" date="2019" name="Int. J. Syst. Evol. Microbiol.">
        <title>The Global Catalogue of Microorganisms (GCM) 10K type strain sequencing project: providing services to taxonomists for standard genome sequencing and annotation.</title>
        <authorList>
            <consortium name="The Broad Institute Genomics Platform"/>
            <consortium name="The Broad Institute Genome Sequencing Center for Infectious Disease"/>
            <person name="Wu L."/>
            <person name="Ma J."/>
        </authorList>
    </citation>
    <scope>NUCLEOTIDE SEQUENCE [LARGE SCALE GENOMIC DNA]</scope>
    <source>
        <strain evidence="3">JCM 10977</strain>
    </source>
</reference>
<dbReference type="RefSeq" id="WP_343968606.1">
    <property type="nucleotide sequence ID" value="NZ_BAAAHK010000006.1"/>
</dbReference>
<evidence type="ECO:0000259" key="1">
    <source>
        <dbReference type="Pfam" id="PF12697"/>
    </source>
</evidence>
<dbReference type="InterPro" id="IPR000073">
    <property type="entry name" value="AB_hydrolase_1"/>
</dbReference>
<keyword evidence="3" id="KW-1185">Reference proteome</keyword>
<dbReference type="GO" id="GO:0016787">
    <property type="term" value="F:hydrolase activity"/>
    <property type="evidence" value="ECO:0007669"/>
    <property type="project" value="UniProtKB-KW"/>
</dbReference>
<gene>
    <name evidence="2" type="ORF">GCM10009554_27010</name>
</gene>
<organism evidence="2 3">
    <name type="scientific">Kribbella koreensis</name>
    <dbReference type="NCBI Taxonomy" id="57909"/>
    <lineage>
        <taxon>Bacteria</taxon>
        <taxon>Bacillati</taxon>
        <taxon>Actinomycetota</taxon>
        <taxon>Actinomycetes</taxon>
        <taxon>Propionibacteriales</taxon>
        <taxon>Kribbellaceae</taxon>
        <taxon>Kribbella</taxon>
    </lineage>
</organism>
<dbReference type="Gene3D" id="3.40.50.1820">
    <property type="entry name" value="alpha/beta hydrolase"/>
    <property type="match status" value="1"/>
</dbReference>
<feature type="domain" description="AB hydrolase-1" evidence="1">
    <location>
        <begin position="10"/>
        <end position="245"/>
    </location>
</feature>
<protein>
    <submittedName>
        <fullName evidence="2">Alpha/beta hydrolase</fullName>
    </submittedName>
</protein>
<dbReference type="InterPro" id="IPR029058">
    <property type="entry name" value="AB_hydrolase_fold"/>
</dbReference>
<accession>A0ABP4AL57</accession>
<dbReference type="PANTHER" id="PTHR43329">
    <property type="entry name" value="EPOXIDE HYDROLASE"/>
    <property type="match status" value="1"/>
</dbReference>
<dbReference type="SUPFAM" id="SSF53474">
    <property type="entry name" value="alpha/beta-Hydrolases"/>
    <property type="match status" value="1"/>
</dbReference>
<dbReference type="Proteomes" id="UP001500542">
    <property type="component" value="Unassembled WGS sequence"/>
</dbReference>
<comment type="caution">
    <text evidence="2">The sequence shown here is derived from an EMBL/GenBank/DDBJ whole genome shotgun (WGS) entry which is preliminary data.</text>
</comment>
<evidence type="ECO:0000313" key="3">
    <source>
        <dbReference type="Proteomes" id="UP001500542"/>
    </source>
</evidence>
<keyword evidence="2" id="KW-0378">Hydrolase</keyword>
<sequence length="254" mass="27332">MIDVGTGSAVVLLHGFPHTYRLWDRITPRLAQTHRVVAPDLVTGGSALELAERLEGLLDDLDIESATMVGIDAGVAAAIGFALQRPDRTQRLAVMEMVLPGVAGAEAFTQNGLPWWFGFHQVPGLAERVLVGHEREYIEWFLRAGTVSGEGIGSELTDAFAASYQGESALAGAFEHYRARSRTAEELAELLPTRGLKVPVLAIGSHPVGQTLAKQLVPFADDLTSIQLDDCGHLIPLDAPDRLLAALIPWLDAD</sequence>
<dbReference type="EMBL" id="BAAAHK010000006">
    <property type="protein sequence ID" value="GAA0938183.1"/>
    <property type="molecule type" value="Genomic_DNA"/>
</dbReference>
<proteinExistence type="predicted"/>
<dbReference type="Pfam" id="PF12697">
    <property type="entry name" value="Abhydrolase_6"/>
    <property type="match status" value="1"/>
</dbReference>